<protein>
    <submittedName>
        <fullName evidence="1">Uncharacterized protein</fullName>
    </submittedName>
</protein>
<organism evidence="1 2">
    <name type="scientific">Pyrococcus yayanosii (strain CH1 / JCM 16557)</name>
    <dbReference type="NCBI Taxonomy" id="529709"/>
    <lineage>
        <taxon>Archaea</taxon>
        <taxon>Methanobacteriati</taxon>
        <taxon>Methanobacteriota</taxon>
        <taxon>Thermococci</taxon>
        <taxon>Thermococcales</taxon>
        <taxon>Thermococcaceae</taxon>
        <taxon>Pyrococcus</taxon>
    </lineage>
</organism>
<proteinExistence type="predicted"/>
<keyword evidence="2" id="KW-1185">Reference proteome</keyword>
<dbReference type="KEGG" id="pya:PYCH_11010"/>
<dbReference type="STRING" id="529709.PYCH_11010"/>
<gene>
    <name evidence="1" type="ordered locus">PYCH_11010</name>
</gene>
<reference evidence="1 2" key="1">
    <citation type="journal article" date="2011" name="J. Bacteriol.">
        <title>Complete genome sequence of the obligate piezophilic hyperthermophilic archaeon Pyrococcus yayanosii CH1.</title>
        <authorList>
            <person name="Jun X."/>
            <person name="Lupeng L."/>
            <person name="Minjuan X."/>
            <person name="Oger P."/>
            <person name="Fengping W."/>
            <person name="Jebbar M."/>
            <person name="Xiang X."/>
        </authorList>
    </citation>
    <scope>NUCLEOTIDE SEQUENCE [LARGE SCALE GENOMIC DNA]</scope>
    <source>
        <strain evidence="2">CH1 / JCM 16557</strain>
    </source>
</reference>
<sequence length="42" mass="4920">MIYAVESLKELIFPHFNQWVRMLRNLKKLFGPIFGSLALSPN</sequence>
<evidence type="ECO:0000313" key="1">
    <source>
        <dbReference type="EMBL" id="AEH24782.1"/>
    </source>
</evidence>
<dbReference type="EMBL" id="CP002779">
    <property type="protein sequence ID" value="AEH24782.1"/>
    <property type="molecule type" value="Genomic_DNA"/>
</dbReference>
<dbReference type="HOGENOM" id="CLU_3245507_0_0_2"/>
<name>F8AEU9_PYRYC</name>
<dbReference type="AlphaFoldDB" id="F8AEU9"/>
<accession>F8AEU9</accession>
<evidence type="ECO:0000313" key="2">
    <source>
        <dbReference type="Proteomes" id="UP000008386"/>
    </source>
</evidence>
<dbReference type="Proteomes" id="UP000008386">
    <property type="component" value="Chromosome"/>
</dbReference>